<dbReference type="PANTHER" id="PTHR30352:SF4">
    <property type="entry name" value="PYRUVATE FORMATE-LYASE 2-ACTIVATING ENZYME"/>
    <property type="match status" value="1"/>
</dbReference>
<dbReference type="STRING" id="1776384.GCA_900086585_01310"/>
<dbReference type="SFLD" id="SFLDG01118">
    <property type="entry name" value="activating_enzymes__group_2"/>
    <property type="match status" value="1"/>
</dbReference>
<keyword evidence="7" id="KW-0408">Iron</keyword>
<evidence type="ECO:0000313" key="10">
    <source>
        <dbReference type="EMBL" id="RHJ84693.1"/>
    </source>
</evidence>
<accession>A0A415DW55</accession>
<keyword evidence="8" id="KW-0411">Iron-sulfur</keyword>
<dbReference type="NCBIfam" id="TIGR02494">
    <property type="entry name" value="PFLE_PFLC"/>
    <property type="match status" value="1"/>
</dbReference>
<evidence type="ECO:0000256" key="8">
    <source>
        <dbReference type="ARBA" id="ARBA00023014"/>
    </source>
</evidence>
<dbReference type="InterPro" id="IPR001989">
    <property type="entry name" value="Radical_activat_CS"/>
</dbReference>
<keyword evidence="11" id="KW-1185">Reference proteome</keyword>
<dbReference type="Pfam" id="PF04055">
    <property type="entry name" value="Radical_SAM"/>
    <property type="match status" value="1"/>
</dbReference>
<dbReference type="PROSITE" id="PS01087">
    <property type="entry name" value="RADICAL_ACTIVATING"/>
    <property type="match status" value="1"/>
</dbReference>
<dbReference type="RefSeq" id="WP_118336487.1">
    <property type="nucleotide sequence ID" value="NZ_AP025567.1"/>
</dbReference>
<dbReference type="InterPro" id="IPR012839">
    <property type="entry name" value="Organic_radical_activase"/>
</dbReference>
<name>A0A415DW55_9FIRM</name>
<evidence type="ECO:0000256" key="4">
    <source>
        <dbReference type="ARBA" id="ARBA00022691"/>
    </source>
</evidence>
<sequence length="306" mass="34167">MNRKELIGGIQRFSTEDGPGIRTIVFFKGCPLRCKWCHNPELIDYDFTLLYTGNQCIACGECSGICSEKAITMGSDGVHIDRKQCKRCGKCADNCCTGALRLVGMRKTDDELLSLLTKDKGFYAETGGGITFSGGEVTSQTAYAQRLLEKCRAAHLDVAIDTCGYCGYEPLRNLCQGANTVLFDLKCMDEARHRELTGVNNNMILENLEKLSRLPDVHDKIIIRLPLIHGLNDGERDMEAICRLLHDLDLKNVDGLPYHSLGVAKGRNIGEPMTEFETPSETHLDQIVSWFQAENIEIRIMGRDKK</sequence>
<keyword evidence="4" id="KW-0949">S-adenosyl-L-methionine</keyword>
<comment type="caution">
    <text evidence="10">The sequence shown here is derived from an EMBL/GenBank/DDBJ whole genome shotgun (WGS) entry which is preliminary data.</text>
</comment>
<evidence type="ECO:0000256" key="6">
    <source>
        <dbReference type="ARBA" id="ARBA00023002"/>
    </source>
</evidence>
<reference evidence="10 11" key="1">
    <citation type="submission" date="2018-08" db="EMBL/GenBank/DDBJ databases">
        <title>A genome reference for cultivated species of the human gut microbiota.</title>
        <authorList>
            <person name="Zou Y."/>
            <person name="Xue W."/>
            <person name="Luo G."/>
        </authorList>
    </citation>
    <scope>NUCLEOTIDE SEQUENCE [LARGE SCALE GENOMIC DNA]</scope>
    <source>
        <strain evidence="10 11">AM07-24</strain>
    </source>
</reference>
<dbReference type="SUPFAM" id="SSF102114">
    <property type="entry name" value="Radical SAM enzymes"/>
    <property type="match status" value="1"/>
</dbReference>
<dbReference type="InterPro" id="IPR034457">
    <property type="entry name" value="Organic_radical-activating"/>
</dbReference>
<keyword evidence="3" id="KW-0004">4Fe-4S</keyword>
<dbReference type="PANTHER" id="PTHR30352">
    <property type="entry name" value="PYRUVATE FORMATE-LYASE-ACTIVATING ENZYME"/>
    <property type="match status" value="1"/>
</dbReference>
<keyword evidence="5" id="KW-0479">Metal-binding</keyword>
<dbReference type="GO" id="GO:0051539">
    <property type="term" value="F:4 iron, 4 sulfur cluster binding"/>
    <property type="evidence" value="ECO:0007669"/>
    <property type="project" value="UniProtKB-KW"/>
</dbReference>
<evidence type="ECO:0000256" key="7">
    <source>
        <dbReference type="ARBA" id="ARBA00023004"/>
    </source>
</evidence>
<evidence type="ECO:0000313" key="11">
    <source>
        <dbReference type="Proteomes" id="UP000284841"/>
    </source>
</evidence>
<proteinExistence type="inferred from homology"/>
<dbReference type="InterPro" id="IPR058240">
    <property type="entry name" value="rSAM_sf"/>
</dbReference>
<comment type="cofactor">
    <cofactor evidence="1">
        <name>[4Fe-4S] cluster</name>
        <dbReference type="ChEBI" id="CHEBI:49883"/>
    </cofactor>
</comment>
<evidence type="ECO:0000256" key="3">
    <source>
        <dbReference type="ARBA" id="ARBA00022485"/>
    </source>
</evidence>
<evidence type="ECO:0000256" key="1">
    <source>
        <dbReference type="ARBA" id="ARBA00001966"/>
    </source>
</evidence>
<dbReference type="SUPFAM" id="SSF54862">
    <property type="entry name" value="4Fe-4S ferredoxins"/>
    <property type="match status" value="1"/>
</dbReference>
<dbReference type="Gene3D" id="3.80.30.10">
    <property type="entry name" value="pyruvate-formate lyase- activating enzyme"/>
    <property type="match status" value="1"/>
</dbReference>
<organism evidence="10 11">
    <name type="scientific">Emergencia timonensis</name>
    <dbReference type="NCBI Taxonomy" id="1776384"/>
    <lineage>
        <taxon>Bacteria</taxon>
        <taxon>Bacillati</taxon>
        <taxon>Bacillota</taxon>
        <taxon>Clostridia</taxon>
        <taxon>Peptostreptococcales</taxon>
        <taxon>Anaerovoracaceae</taxon>
        <taxon>Emergencia</taxon>
    </lineage>
</organism>
<evidence type="ECO:0000256" key="5">
    <source>
        <dbReference type="ARBA" id="ARBA00022723"/>
    </source>
</evidence>
<protein>
    <submittedName>
        <fullName evidence="10">Glycyl-radical enzyme activating protein</fullName>
    </submittedName>
</protein>
<dbReference type="GO" id="GO:0016491">
    <property type="term" value="F:oxidoreductase activity"/>
    <property type="evidence" value="ECO:0007669"/>
    <property type="project" value="UniProtKB-KW"/>
</dbReference>
<dbReference type="EMBL" id="QRMS01000006">
    <property type="protein sequence ID" value="RHJ84693.1"/>
    <property type="molecule type" value="Genomic_DNA"/>
</dbReference>
<dbReference type="OrthoDB" id="9782387at2"/>
<evidence type="ECO:0000259" key="9">
    <source>
        <dbReference type="Pfam" id="PF04055"/>
    </source>
</evidence>
<dbReference type="SFLD" id="SFLDG01066">
    <property type="entry name" value="organic_radical-activating_enz"/>
    <property type="match status" value="1"/>
</dbReference>
<dbReference type="AlphaFoldDB" id="A0A415DW55"/>
<keyword evidence="6" id="KW-0560">Oxidoreductase</keyword>
<dbReference type="GO" id="GO:0046872">
    <property type="term" value="F:metal ion binding"/>
    <property type="evidence" value="ECO:0007669"/>
    <property type="project" value="UniProtKB-KW"/>
</dbReference>
<dbReference type="Proteomes" id="UP000284841">
    <property type="component" value="Unassembled WGS sequence"/>
</dbReference>
<evidence type="ECO:0000256" key="2">
    <source>
        <dbReference type="ARBA" id="ARBA00009777"/>
    </source>
</evidence>
<gene>
    <name evidence="10" type="ORF">DW099_17120</name>
</gene>
<dbReference type="InterPro" id="IPR007197">
    <property type="entry name" value="rSAM"/>
</dbReference>
<dbReference type="Pfam" id="PF13353">
    <property type="entry name" value="Fer4_12"/>
    <property type="match status" value="1"/>
</dbReference>
<dbReference type="Gene3D" id="3.30.70.20">
    <property type="match status" value="1"/>
</dbReference>
<feature type="domain" description="Radical SAM core" evidence="9">
    <location>
        <begin position="110"/>
        <end position="236"/>
    </location>
</feature>
<dbReference type="SFLD" id="SFLDS00029">
    <property type="entry name" value="Radical_SAM"/>
    <property type="match status" value="1"/>
</dbReference>
<dbReference type="PIRSF" id="PIRSF000371">
    <property type="entry name" value="PFL_act_enz"/>
    <property type="match status" value="1"/>
</dbReference>
<dbReference type="InterPro" id="IPR040074">
    <property type="entry name" value="BssD/PflA/YjjW"/>
</dbReference>
<comment type="similarity">
    <text evidence="2">Belongs to the organic radical-activating enzymes family.</text>
</comment>